<keyword evidence="1" id="KW-1133">Transmembrane helix</keyword>
<name>X1ETI7_9ZZZZ</name>
<dbReference type="Gene3D" id="1.20.120.1630">
    <property type="match status" value="1"/>
</dbReference>
<gene>
    <name evidence="2" type="ORF">S03H2_07409</name>
</gene>
<comment type="caution">
    <text evidence="2">The sequence shown here is derived from an EMBL/GenBank/DDBJ whole genome shotgun (WGS) entry which is preliminary data.</text>
</comment>
<reference evidence="2" key="1">
    <citation type="journal article" date="2014" name="Front. Microbiol.">
        <title>High frequency of phylogenetically diverse reductive dehalogenase-homologous genes in deep subseafloor sedimentary metagenomes.</title>
        <authorList>
            <person name="Kawai M."/>
            <person name="Futagami T."/>
            <person name="Toyoda A."/>
            <person name="Takaki Y."/>
            <person name="Nishi S."/>
            <person name="Hori S."/>
            <person name="Arai W."/>
            <person name="Tsubouchi T."/>
            <person name="Morono Y."/>
            <person name="Uchiyama I."/>
            <person name="Ito T."/>
            <person name="Fujiyama A."/>
            <person name="Inagaki F."/>
            <person name="Takami H."/>
        </authorList>
    </citation>
    <scope>NUCLEOTIDE SEQUENCE</scope>
    <source>
        <strain evidence="2">Expedition CK06-06</strain>
    </source>
</reference>
<feature type="transmembrane region" description="Helical" evidence="1">
    <location>
        <begin position="41"/>
        <end position="60"/>
    </location>
</feature>
<protein>
    <recommendedName>
        <fullName evidence="3">Steroid 5-alpha reductase C-terminal domain-containing protein</fullName>
    </recommendedName>
</protein>
<evidence type="ECO:0000256" key="1">
    <source>
        <dbReference type="SAM" id="Phobius"/>
    </source>
</evidence>
<feature type="transmembrane region" description="Helical" evidence="1">
    <location>
        <begin position="6"/>
        <end position="29"/>
    </location>
</feature>
<proteinExistence type="predicted"/>
<keyword evidence="1" id="KW-0472">Membrane</keyword>
<feature type="transmembrane region" description="Helical" evidence="1">
    <location>
        <begin position="133"/>
        <end position="153"/>
    </location>
</feature>
<accession>X1ETI7</accession>
<keyword evidence="1" id="KW-0812">Transmembrane</keyword>
<feature type="transmembrane region" description="Helical" evidence="1">
    <location>
        <begin position="109"/>
        <end position="127"/>
    </location>
</feature>
<dbReference type="InterPro" id="IPR010721">
    <property type="entry name" value="UstE-like"/>
</dbReference>
<dbReference type="EMBL" id="BARU01003419">
    <property type="protein sequence ID" value="GAH23610.1"/>
    <property type="molecule type" value="Genomic_DNA"/>
</dbReference>
<organism evidence="2">
    <name type="scientific">marine sediment metagenome</name>
    <dbReference type="NCBI Taxonomy" id="412755"/>
    <lineage>
        <taxon>unclassified sequences</taxon>
        <taxon>metagenomes</taxon>
        <taxon>ecological metagenomes</taxon>
    </lineage>
</organism>
<dbReference type="Pfam" id="PF06966">
    <property type="entry name" value="DUF1295"/>
    <property type="match status" value="1"/>
</dbReference>
<evidence type="ECO:0008006" key="3">
    <source>
        <dbReference type="Google" id="ProtNLM"/>
    </source>
</evidence>
<sequence>METAWYFRLLWVNIAWFIVSWLLFGIIRAKRMSGPGPSRSWVLGFWAGLIAGWVLTWFVTFSINPAFWIGLGIIVFGEVVFALGYSAMREHPEKKQTVVDWGIYKLSRHSHVLACIICTLGMVIMGWGSASVIYIILWIYFVLYVLMSHFGVLNEEKLNIERFGQEYADYMKRVPRYLLIK</sequence>
<dbReference type="AlphaFoldDB" id="X1ETI7"/>
<feature type="transmembrane region" description="Helical" evidence="1">
    <location>
        <begin position="66"/>
        <end position="88"/>
    </location>
</feature>
<evidence type="ECO:0000313" key="2">
    <source>
        <dbReference type="EMBL" id="GAH23610.1"/>
    </source>
</evidence>